<dbReference type="EMBL" id="JAODAN010000007">
    <property type="protein sequence ID" value="KAK1923190.1"/>
    <property type="molecule type" value="Genomic_DNA"/>
</dbReference>
<feature type="domain" description="Rab-GAP TBC" evidence="3">
    <location>
        <begin position="460"/>
        <end position="713"/>
    </location>
</feature>
<feature type="region of interest" description="Disordered" evidence="2">
    <location>
        <begin position="240"/>
        <end position="283"/>
    </location>
</feature>
<name>A0AAD9CZA7_PAPLA</name>
<dbReference type="PANTHER" id="PTHR22957">
    <property type="entry name" value="TBC1 DOMAIN FAMILY MEMBER GTPASE-ACTIVATING PROTEIN"/>
    <property type="match status" value="1"/>
</dbReference>
<evidence type="ECO:0000313" key="4">
    <source>
        <dbReference type="EMBL" id="KAK1923190.1"/>
    </source>
</evidence>
<dbReference type="SMART" id="SM00164">
    <property type="entry name" value="TBC"/>
    <property type="match status" value="1"/>
</dbReference>
<comment type="caution">
    <text evidence="4">The sequence shown here is derived from an EMBL/GenBank/DDBJ whole genome shotgun (WGS) entry which is preliminary data.</text>
</comment>
<dbReference type="Gene3D" id="1.10.472.80">
    <property type="entry name" value="Ypt/Rab-GAP domain of gyp1p, domain 3"/>
    <property type="match status" value="1"/>
</dbReference>
<feature type="compositionally biased region" description="Basic and acidic residues" evidence="2">
    <location>
        <begin position="788"/>
        <end position="818"/>
    </location>
</feature>
<dbReference type="PROSITE" id="PS50086">
    <property type="entry name" value="TBC_RABGAP"/>
    <property type="match status" value="1"/>
</dbReference>
<dbReference type="FunFam" id="1.10.472.80:FF:000077">
    <property type="entry name" value="TBC1 domain family member"/>
    <property type="match status" value="1"/>
</dbReference>
<feature type="compositionally biased region" description="Low complexity" evidence="2">
    <location>
        <begin position="252"/>
        <end position="264"/>
    </location>
</feature>
<sequence>MTASTISDREKKARLIYCKSHVSIHPTQFNKDNISGYLALVEADDPGFSQASLKTDEEGKVTRTDQGRKQVIVTWVPDEVLQRMDERDREGFRRVEGRSRSVSTSSDLDEDGFVFVSLPPPKGEKYAFSVPLGSIYSILVYQPSLQHWYGSATFNLIGGISLPTLFFHDDESPLLASARKVQPSSPPRPQWGFPPFLSLLQTHATLLRSRLLADRGNHNAELWLVNPSKSDRDVHDADLEIEDPINQRHGTASAYARSSGRGSYPPDRGFPDPQLLNNQPTPKQTLLTGLSNITSFSRRLSQQILSHPLAQEVVPHLPPAVRSLVNVPGEWDSSGNGRAPNRKGRNDVASEFESARLYLARWARVVAEEGERARRNEAASRVGTSGSGDDKSDVDDLTSSLGVFSLLSSPNSKRPVPHPTRTPSQPITSEDWESFAVQGRDELYVRREIFRRGFSNSSDPEAQQTRREGWEVLLGIVPWPVGGLGEGQLGNQARRKGRQDMRTDKRAAYEQVKRSWCTNLDLKNSESWKEEWHRIDVDCRRTDRTQPIFALPSRTAQEGPSEDEIDVPGLEGGDEKEDEGGMAKLNPHIAALRTILMTYHTYSPELGYVQGMSDLLSPIYVVFGANEADSFWGLVGLMKMMESNFLRDQSGMKQQLSTLQQLIGVMDPELYDHLERTGSLNLFFCFRWILIAFKREFKFEDVINLWEVLWTNYYSDQFVLFVALAILQSHRDVLMRYLSEFDEILKYANDLSGTIDLQTTLNQAEVLFLQFRGIIDDFDQQSAQPREGAGEMRKRKASASEDRAPDASRAAARDRDRQHTLDDLRGLLTGFSLDRRSA</sequence>
<dbReference type="SUPFAM" id="SSF47923">
    <property type="entry name" value="Ypt/Rab-GAP domain of gyp1p"/>
    <property type="match status" value="2"/>
</dbReference>
<evidence type="ECO:0000313" key="5">
    <source>
        <dbReference type="Proteomes" id="UP001182556"/>
    </source>
</evidence>
<evidence type="ECO:0000256" key="1">
    <source>
        <dbReference type="ARBA" id="ARBA00022468"/>
    </source>
</evidence>
<dbReference type="GO" id="GO:0005096">
    <property type="term" value="F:GTPase activator activity"/>
    <property type="evidence" value="ECO:0007669"/>
    <property type="project" value="UniProtKB-KW"/>
</dbReference>
<evidence type="ECO:0000256" key="2">
    <source>
        <dbReference type="SAM" id="MobiDB-lite"/>
    </source>
</evidence>
<gene>
    <name evidence="4" type="ORF">DB88DRAFT_494149</name>
</gene>
<evidence type="ECO:0000259" key="3">
    <source>
        <dbReference type="PROSITE" id="PS50086"/>
    </source>
</evidence>
<feature type="region of interest" description="Disordered" evidence="2">
    <location>
        <begin position="783"/>
        <end position="818"/>
    </location>
</feature>
<keyword evidence="1" id="KW-0343">GTPase activation</keyword>
<feature type="region of interest" description="Disordered" evidence="2">
    <location>
        <begin position="553"/>
        <end position="581"/>
    </location>
</feature>
<keyword evidence="5" id="KW-1185">Reference proteome</keyword>
<accession>A0AAD9CZA7</accession>
<proteinExistence type="predicted"/>
<dbReference type="PANTHER" id="PTHR22957:SF502">
    <property type="entry name" value="SMALL G PROTEIN SIGNALING MODULATOR 2-RELATED"/>
    <property type="match status" value="1"/>
</dbReference>
<reference evidence="4" key="1">
    <citation type="submission" date="2023-02" db="EMBL/GenBank/DDBJ databases">
        <title>Identification and recombinant expression of a fungal hydrolase from Papiliotrema laurentii that hydrolyzes apple cutin and clears colloidal polyester polyurethane.</title>
        <authorList>
            <consortium name="DOE Joint Genome Institute"/>
            <person name="Roman V.A."/>
            <person name="Bojanowski C."/>
            <person name="Crable B.R."/>
            <person name="Wagner D.N."/>
            <person name="Hung C.S."/>
            <person name="Nadeau L.J."/>
            <person name="Schratz L."/>
            <person name="Haridas S."/>
            <person name="Pangilinan J."/>
            <person name="Lipzen A."/>
            <person name="Na H."/>
            <person name="Yan M."/>
            <person name="Ng V."/>
            <person name="Grigoriev I.V."/>
            <person name="Spatafora J.W."/>
            <person name="Barlow D."/>
            <person name="Biffinger J."/>
            <person name="Kelley-Loughnane N."/>
            <person name="Varaljay V.A."/>
            <person name="Crookes-Goodson W.J."/>
        </authorList>
    </citation>
    <scope>NUCLEOTIDE SEQUENCE</scope>
    <source>
        <strain evidence="4">5307AH</strain>
    </source>
</reference>
<feature type="region of interest" description="Disordered" evidence="2">
    <location>
        <begin position="370"/>
        <end position="427"/>
    </location>
</feature>
<dbReference type="InterPro" id="IPR035969">
    <property type="entry name" value="Rab-GAP_TBC_sf"/>
</dbReference>
<dbReference type="InterPro" id="IPR000195">
    <property type="entry name" value="Rab-GAP-TBC_dom"/>
</dbReference>
<dbReference type="Proteomes" id="UP001182556">
    <property type="component" value="Unassembled WGS sequence"/>
</dbReference>
<feature type="region of interest" description="Disordered" evidence="2">
    <location>
        <begin position="328"/>
        <end position="347"/>
    </location>
</feature>
<protein>
    <submittedName>
        <fullName evidence="4">Rab-GTPase-TBC domain-containing protein</fullName>
    </submittedName>
</protein>
<dbReference type="AlphaFoldDB" id="A0AAD9CZA7"/>
<organism evidence="4 5">
    <name type="scientific">Papiliotrema laurentii</name>
    <name type="common">Cryptococcus laurentii</name>
    <dbReference type="NCBI Taxonomy" id="5418"/>
    <lineage>
        <taxon>Eukaryota</taxon>
        <taxon>Fungi</taxon>
        <taxon>Dikarya</taxon>
        <taxon>Basidiomycota</taxon>
        <taxon>Agaricomycotina</taxon>
        <taxon>Tremellomycetes</taxon>
        <taxon>Tremellales</taxon>
        <taxon>Rhynchogastremaceae</taxon>
        <taxon>Papiliotrema</taxon>
    </lineage>
</organism>
<dbReference type="Pfam" id="PF00566">
    <property type="entry name" value="RabGAP-TBC"/>
    <property type="match status" value="1"/>
</dbReference>
<feature type="compositionally biased region" description="Acidic residues" evidence="2">
    <location>
        <begin position="560"/>
        <end position="580"/>
    </location>
</feature>
<dbReference type="Gene3D" id="1.10.8.270">
    <property type="entry name" value="putative rabgap domain of human tbc1 domain family member 14 like domains"/>
    <property type="match status" value="1"/>
</dbReference>